<dbReference type="Gene3D" id="1.20.120.1600">
    <property type="match status" value="1"/>
</dbReference>
<dbReference type="Gene3D" id="3.40.50.1000">
    <property type="entry name" value="HAD superfamily/HAD-like"/>
    <property type="match status" value="1"/>
</dbReference>
<dbReference type="AlphaFoldDB" id="A0A7C1FH92"/>
<evidence type="ECO:0000313" key="4">
    <source>
        <dbReference type="EMBL" id="HDX30334.1"/>
    </source>
</evidence>
<organism evidence="4">
    <name type="scientific">Caldilinea aerophila</name>
    <dbReference type="NCBI Taxonomy" id="133453"/>
    <lineage>
        <taxon>Bacteria</taxon>
        <taxon>Bacillati</taxon>
        <taxon>Chloroflexota</taxon>
        <taxon>Caldilineae</taxon>
        <taxon>Caldilineales</taxon>
        <taxon>Caldilineaceae</taxon>
        <taxon>Caldilinea</taxon>
    </lineage>
</organism>
<protein>
    <submittedName>
        <fullName evidence="4">HAD family hydrolase</fullName>
    </submittedName>
</protein>
<proteinExistence type="predicted"/>
<dbReference type="InterPro" id="IPR006439">
    <property type="entry name" value="HAD-SF_hydro_IA"/>
</dbReference>
<dbReference type="InterPro" id="IPR023214">
    <property type="entry name" value="HAD_sf"/>
</dbReference>
<keyword evidence="2 4" id="KW-0378">Hydrolase</keyword>
<dbReference type="NCBIfam" id="TIGR01549">
    <property type="entry name" value="HAD-SF-IA-v1"/>
    <property type="match status" value="1"/>
</dbReference>
<gene>
    <name evidence="4" type="ORF">ENQ20_02445</name>
</gene>
<accession>A0A7C1FH92</accession>
<evidence type="ECO:0000256" key="2">
    <source>
        <dbReference type="ARBA" id="ARBA00022801"/>
    </source>
</evidence>
<dbReference type="GO" id="GO:0016787">
    <property type="term" value="F:hydrolase activity"/>
    <property type="evidence" value="ECO:0007669"/>
    <property type="project" value="UniProtKB-KW"/>
</dbReference>
<dbReference type="EMBL" id="DSMG01000036">
    <property type="protein sequence ID" value="HDX30334.1"/>
    <property type="molecule type" value="Genomic_DNA"/>
</dbReference>
<dbReference type="PANTHER" id="PTHR46470">
    <property type="entry name" value="N-ACYLNEURAMINATE-9-PHOSPHATASE"/>
    <property type="match status" value="1"/>
</dbReference>
<comment type="caution">
    <text evidence="4">The sequence shown here is derived from an EMBL/GenBank/DDBJ whole genome shotgun (WGS) entry which is preliminary data.</text>
</comment>
<dbReference type="SUPFAM" id="SSF56784">
    <property type="entry name" value="HAD-like"/>
    <property type="match status" value="1"/>
</dbReference>
<evidence type="ECO:0000256" key="1">
    <source>
        <dbReference type="ARBA" id="ARBA00001946"/>
    </source>
</evidence>
<comment type="cofactor">
    <cofactor evidence="1">
        <name>Mg(2+)</name>
        <dbReference type="ChEBI" id="CHEBI:18420"/>
    </cofactor>
</comment>
<keyword evidence="3" id="KW-0460">Magnesium</keyword>
<dbReference type="SFLD" id="SFLDG01129">
    <property type="entry name" value="C1.5:_HAD__Beta-PGM__Phosphata"/>
    <property type="match status" value="1"/>
</dbReference>
<dbReference type="Pfam" id="PF00702">
    <property type="entry name" value="Hydrolase"/>
    <property type="match status" value="1"/>
</dbReference>
<dbReference type="SFLD" id="SFLDS00003">
    <property type="entry name" value="Haloacid_Dehalogenase"/>
    <property type="match status" value="1"/>
</dbReference>
<dbReference type="InterPro" id="IPR051400">
    <property type="entry name" value="HAD-like_hydrolase"/>
</dbReference>
<reference evidence="4" key="1">
    <citation type="journal article" date="2020" name="mSystems">
        <title>Genome- and Community-Level Interaction Insights into Carbon Utilization and Element Cycling Functions of Hydrothermarchaeota in Hydrothermal Sediment.</title>
        <authorList>
            <person name="Zhou Z."/>
            <person name="Liu Y."/>
            <person name="Xu W."/>
            <person name="Pan J."/>
            <person name="Luo Z.H."/>
            <person name="Li M."/>
        </authorList>
    </citation>
    <scope>NUCLEOTIDE SEQUENCE [LARGE SCALE GENOMIC DNA]</scope>
    <source>
        <strain evidence="4">SpSt-289</strain>
    </source>
</reference>
<sequence>MIQALTFDFWDTIAVDDSDEPKRARLGLPPKSAERMRLFVDHITRRYPHITRHQAEEAYRQANARFQAEWREHHRTPGVHRRLSYAYEYLGLRPAPGRYAAFLREVNELARAIETMEVRIAPDFAPHFHAVIVELSRHYVLGIISDTIHTNGRGIRHLLYQQGLLSYFRFFLFSDEVGISKPSAQIFRRAALELGLPPFMIAHIGDREQNDVLGPLSVGMRAILYTGIVDRGSHCTRAHAVCRDFRQLPSILQRMT</sequence>
<evidence type="ECO:0000256" key="3">
    <source>
        <dbReference type="ARBA" id="ARBA00022842"/>
    </source>
</evidence>
<dbReference type="GO" id="GO:0044281">
    <property type="term" value="P:small molecule metabolic process"/>
    <property type="evidence" value="ECO:0007669"/>
    <property type="project" value="UniProtKB-ARBA"/>
</dbReference>
<name>A0A7C1FH92_9CHLR</name>
<dbReference type="InterPro" id="IPR036412">
    <property type="entry name" value="HAD-like_sf"/>
</dbReference>